<proteinExistence type="predicted"/>
<dbReference type="EMBL" id="ML208384">
    <property type="protein sequence ID" value="TFK67148.1"/>
    <property type="molecule type" value="Genomic_DNA"/>
</dbReference>
<evidence type="ECO:0000313" key="2">
    <source>
        <dbReference type="Proteomes" id="UP000308600"/>
    </source>
</evidence>
<evidence type="ECO:0000313" key="1">
    <source>
        <dbReference type="EMBL" id="TFK67148.1"/>
    </source>
</evidence>
<organism evidence="1 2">
    <name type="scientific">Pluteus cervinus</name>
    <dbReference type="NCBI Taxonomy" id="181527"/>
    <lineage>
        <taxon>Eukaryota</taxon>
        <taxon>Fungi</taxon>
        <taxon>Dikarya</taxon>
        <taxon>Basidiomycota</taxon>
        <taxon>Agaricomycotina</taxon>
        <taxon>Agaricomycetes</taxon>
        <taxon>Agaricomycetidae</taxon>
        <taxon>Agaricales</taxon>
        <taxon>Pluteineae</taxon>
        <taxon>Pluteaceae</taxon>
        <taxon>Pluteus</taxon>
    </lineage>
</organism>
<name>A0ACD3AMJ7_9AGAR</name>
<accession>A0ACD3AMJ7</accession>
<keyword evidence="2" id="KW-1185">Reference proteome</keyword>
<protein>
    <submittedName>
        <fullName evidence="1">Phosphoglycerate mutase-like protein</fullName>
    </submittedName>
</protein>
<sequence length="640" mass="70586">MRLSQEQDVEGGGFRPFNSRLSSEQEALLPASHKDDEDAISTPKDSRKSHIFSDVKVPRFDYTHVGLAFVAGILSLFLVQLGICGTHCFSASQSGGTKITLGADILAAPDAGSTSVDQFPPPSPTNAYPSLFPTNVGYPGGTATGAEPGSIQTAPAYPVHSGAPHLSVPAGSGGSQKGLGSDLFKLWGNLSPWYSVGKKTFGLDSDPGTPQQCSVTGLHFLHRHGARYPTAWASYGGPANFSGRLNNVAQHWTGSADLEFMNNWTYKLGEELLTPFGRQQMYDLGVSMRIKYGFLLKDFTDTKTLPVFRTESQDRMLHSALNFAIGFFGYPFEGQYQQLITIEADGFNNTLAPYSTCKNASNKKKSERAWYFVRRWAAKYLDAARARLQPQLQGFTLTVEDVYTMQQMCAYETVALGYSKFCPLFTLEEWEGFDYALDLAFWYNNAFGSPVARVQGIGYVQEMLARLTHTPLKDHTTSTNKTIHDNPVTFPLNQSLYVDATHEVVVLNIITALNLTRFSEDGPLPDDHIPRHRKFRVSELAPFGTNVQFQLLTCTDRSGPQIRVVINDGVAPLTGIRGCPEDKDGLCPVDTFVKAQQEIVAKTDWRWGCDGDWEVPEGPEWDTVTGDPPDKKYSVSGSWI</sequence>
<dbReference type="Proteomes" id="UP000308600">
    <property type="component" value="Unassembled WGS sequence"/>
</dbReference>
<reference evidence="1 2" key="1">
    <citation type="journal article" date="2019" name="Nat. Ecol. Evol.">
        <title>Megaphylogeny resolves global patterns of mushroom evolution.</title>
        <authorList>
            <person name="Varga T."/>
            <person name="Krizsan K."/>
            <person name="Foldi C."/>
            <person name="Dima B."/>
            <person name="Sanchez-Garcia M."/>
            <person name="Sanchez-Ramirez S."/>
            <person name="Szollosi G.J."/>
            <person name="Szarkandi J.G."/>
            <person name="Papp V."/>
            <person name="Albert L."/>
            <person name="Andreopoulos W."/>
            <person name="Angelini C."/>
            <person name="Antonin V."/>
            <person name="Barry K.W."/>
            <person name="Bougher N.L."/>
            <person name="Buchanan P."/>
            <person name="Buyck B."/>
            <person name="Bense V."/>
            <person name="Catcheside P."/>
            <person name="Chovatia M."/>
            <person name="Cooper J."/>
            <person name="Damon W."/>
            <person name="Desjardin D."/>
            <person name="Finy P."/>
            <person name="Geml J."/>
            <person name="Haridas S."/>
            <person name="Hughes K."/>
            <person name="Justo A."/>
            <person name="Karasinski D."/>
            <person name="Kautmanova I."/>
            <person name="Kiss B."/>
            <person name="Kocsube S."/>
            <person name="Kotiranta H."/>
            <person name="LaButti K.M."/>
            <person name="Lechner B.E."/>
            <person name="Liimatainen K."/>
            <person name="Lipzen A."/>
            <person name="Lukacs Z."/>
            <person name="Mihaltcheva S."/>
            <person name="Morgado L.N."/>
            <person name="Niskanen T."/>
            <person name="Noordeloos M.E."/>
            <person name="Ohm R.A."/>
            <person name="Ortiz-Santana B."/>
            <person name="Ovrebo C."/>
            <person name="Racz N."/>
            <person name="Riley R."/>
            <person name="Savchenko A."/>
            <person name="Shiryaev A."/>
            <person name="Soop K."/>
            <person name="Spirin V."/>
            <person name="Szebenyi C."/>
            <person name="Tomsovsky M."/>
            <person name="Tulloss R.E."/>
            <person name="Uehling J."/>
            <person name="Grigoriev I.V."/>
            <person name="Vagvolgyi C."/>
            <person name="Papp T."/>
            <person name="Martin F.M."/>
            <person name="Miettinen O."/>
            <person name="Hibbett D.S."/>
            <person name="Nagy L.G."/>
        </authorList>
    </citation>
    <scope>NUCLEOTIDE SEQUENCE [LARGE SCALE GENOMIC DNA]</scope>
    <source>
        <strain evidence="1 2">NL-1719</strain>
    </source>
</reference>
<gene>
    <name evidence="1" type="ORF">BDN72DRAFT_843458</name>
</gene>